<dbReference type="HOGENOM" id="CLU_166918_0_0_11"/>
<dbReference type="Proteomes" id="UP000006854">
    <property type="component" value="Chromosome"/>
</dbReference>
<evidence type="ECO:0000313" key="2">
    <source>
        <dbReference type="Proteomes" id="UP000006854"/>
    </source>
</evidence>
<sequence>MFRTILQELLLSFTLTARDLIDRLSAVDPDTPVCLAINPIFPFRHGIADVIAVQDALGRTTVYVTENGDQQGPVPPEVTVAAAWHEPTEAPRRSRTGIAVQ</sequence>
<dbReference type="STRING" id="953739.SVEN_5654"/>
<accession>F2R997</accession>
<name>F2R997_STRVP</name>
<dbReference type="KEGG" id="sve:SVEN_5654"/>
<evidence type="ECO:0000313" key="1">
    <source>
        <dbReference type="EMBL" id="CCA58940.1"/>
    </source>
</evidence>
<dbReference type="EMBL" id="FR845719">
    <property type="protein sequence ID" value="CCA58940.1"/>
    <property type="molecule type" value="Genomic_DNA"/>
</dbReference>
<proteinExistence type="predicted"/>
<keyword evidence="2" id="KW-1185">Reference proteome</keyword>
<organism evidence="1 2">
    <name type="scientific">Streptomyces venezuelae (strain ATCC 10712 / CBS 650.69 / DSM 40230 / JCM 4526 / NBRC 13096 / PD 04745)</name>
    <dbReference type="NCBI Taxonomy" id="953739"/>
    <lineage>
        <taxon>Bacteria</taxon>
        <taxon>Bacillati</taxon>
        <taxon>Actinomycetota</taxon>
        <taxon>Actinomycetes</taxon>
        <taxon>Kitasatosporales</taxon>
        <taxon>Streptomycetaceae</taxon>
        <taxon>Streptomyces</taxon>
    </lineage>
</organism>
<reference evidence="1 2" key="1">
    <citation type="journal article" date="2011" name="BMC Genomics">
        <title>Genome-wide analysis of the role of GlnR in Streptomyces venezuelae provides new insights into global nitrogen regulation in actinomycetes.</title>
        <authorList>
            <person name="Pullan S.T."/>
            <person name="Bibb M.J."/>
            <person name="Merrick M."/>
        </authorList>
    </citation>
    <scope>NUCLEOTIDE SEQUENCE [LARGE SCALE GENOMIC DNA]</scope>
    <source>
        <strain evidence="2">ATCC 10712 / CBS 650.69 / DSM 40230 / JCM 4526 / NBRC 13096 / PD 04745</strain>
    </source>
</reference>
<dbReference type="eggNOG" id="ENOG5031KHS">
    <property type="taxonomic scope" value="Bacteria"/>
</dbReference>
<dbReference type="AlphaFoldDB" id="F2R997"/>
<dbReference type="GeneID" id="51866211"/>
<dbReference type="PATRIC" id="fig|953739.5.peg.879"/>
<dbReference type="RefSeq" id="WP_015036835.1">
    <property type="nucleotide sequence ID" value="NC_018750.1"/>
</dbReference>
<protein>
    <submittedName>
        <fullName evidence="1">Uncharacterized protein</fullName>
    </submittedName>
</protein>
<gene>
    <name evidence="1" type="ordered locus">SVEN_5654</name>
</gene>